<dbReference type="InterPro" id="IPR016886">
    <property type="entry name" value="UCP028458_glyceroPtfrase"/>
</dbReference>
<dbReference type="STRING" id="1515746.HR45_15260"/>
<dbReference type="Gene3D" id="3.40.50.12580">
    <property type="match status" value="1"/>
</dbReference>
<organism evidence="1 2">
    <name type="scientific">Shewanella mangrovi</name>
    <dbReference type="NCBI Taxonomy" id="1515746"/>
    <lineage>
        <taxon>Bacteria</taxon>
        <taxon>Pseudomonadati</taxon>
        <taxon>Pseudomonadota</taxon>
        <taxon>Gammaproteobacteria</taxon>
        <taxon>Alteromonadales</taxon>
        <taxon>Shewanellaceae</taxon>
        <taxon>Shewanella</taxon>
    </lineage>
</organism>
<dbReference type="SUPFAM" id="SSF53756">
    <property type="entry name" value="UDP-Glycosyltransferase/glycogen phosphorylase"/>
    <property type="match status" value="1"/>
</dbReference>
<keyword evidence="1" id="KW-0808">Transferase</keyword>
<dbReference type="PIRSF" id="PIRSF028458">
    <property type="entry name" value="UCP028458_glyceroPtfrase"/>
    <property type="match status" value="1"/>
</dbReference>
<dbReference type="GO" id="GO:0047355">
    <property type="term" value="F:CDP-glycerol glycerophosphotransferase activity"/>
    <property type="evidence" value="ECO:0007669"/>
    <property type="project" value="InterPro"/>
</dbReference>
<name>A0A094JBL1_9GAMM</name>
<dbReference type="InterPro" id="IPR043148">
    <property type="entry name" value="TagF_C"/>
</dbReference>
<comment type="caution">
    <text evidence="1">The sequence shown here is derived from an EMBL/GenBank/DDBJ whole genome shotgun (WGS) entry which is preliminary data.</text>
</comment>
<accession>A0A094JBL1</accession>
<reference evidence="1 2" key="1">
    <citation type="submission" date="2014-06" db="EMBL/GenBank/DDBJ databases">
        <title>Shewanella sp. YQH10.</title>
        <authorList>
            <person name="Liu Y."/>
            <person name="Zeng R."/>
        </authorList>
    </citation>
    <scope>NUCLEOTIDE SEQUENCE [LARGE SCALE GENOMIC DNA]</scope>
    <source>
        <strain evidence="1 2">YQH10</strain>
    </source>
</reference>
<protein>
    <submittedName>
        <fullName evidence="1">CDP-glycerol:glycerophosphate glycerophosphotransferase</fullName>
    </submittedName>
</protein>
<dbReference type="InterPro" id="IPR007554">
    <property type="entry name" value="Glycerophosphate_synth"/>
</dbReference>
<evidence type="ECO:0000313" key="1">
    <source>
        <dbReference type="EMBL" id="KFZ36652.1"/>
    </source>
</evidence>
<evidence type="ECO:0000313" key="2">
    <source>
        <dbReference type="Proteomes" id="UP000029264"/>
    </source>
</evidence>
<dbReference type="EMBL" id="JPEO01000015">
    <property type="protein sequence ID" value="KFZ36652.1"/>
    <property type="molecule type" value="Genomic_DNA"/>
</dbReference>
<keyword evidence="2" id="KW-1185">Reference proteome</keyword>
<dbReference type="Pfam" id="PF04464">
    <property type="entry name" value="Glyphos_transf"/>
    <property type="match status" value="1"/>
</dbReference>
<dbReference type="RefSeq" id="WP_037444498.1">
    <property type="nucleotide sequence ID" value="NZ_JPEO01000015.1"/>
</dbReference>
<dbReference type="AlphaFoldDB" id="A0A094JBL1"/>
<gene>
    <name evidence="1" type="ORF">HR45_15260</name>
</gene>
<sequence>MRYLLYAEQNYSYAILRPLQQAILQRGDEAVWFLAGNEIRHDYLHADERKFNSIKEVVAWHPDVVLVPGNHVPKFIPGIKVGIFHGFNVAKSTRPDDRGHFNIRGCFDLYCTQGPNTTSGFEQRAKKYGFFGVRQTGWSAMDPLFQNLPSAVPDDGKKTILLCSTFTKELSCAPLLVETIRQLRDSGKWRWLVQFHPKMPREVVNAYKALQNEQLTFVETDNVIPLLQQADLMVCDTSSVMTMFLLQRKPVVTFRNQTRGNTEHLLNVTEADALEQAIAYALSCPDELMAKIDGFIADTHPYQDGKSSERVLDAIDDFKHTQFGQLKAKPANFVRSLKERKKLRYWGF</sequence>
<dbReference type="eggNOG" id="COG1887">
    <property type="taxonomic scope" value="Bacteria"/>
</dbReference>
<dbReference type="GO" id="GO:0016020">
    <property type="term" value="C:membrane"/>
    <property type="evidence" value="ECO:0007669"/>
    <property type="project" value="InterPro"/>
</dbReference>
<proteinExistence type="predicted"/>
<dbReference type="OrthoDB" id="6212418at2"/>
<dbReference type="Proteomes" id="UP000029264">
    <property type="component" value="Unassembled WGS sequence"/>
</dbReference>